<dbReference type="AlphaFoldDB" id="A0A4R2IRM0"/>
<feature type="transmembrane region" description="Helical" evidence="1">
    <location>
        <begin position="203"/>
        <end position="228"/>
    </location>
</feature>
<keyword evidence="3" id="KW-1185">Reference proteome</keyword>
<feature type="transmembrane region" description="Helical" evidence="1">
    <location>
        <begin position="60"/>
        <end position="80"/>
    </location>
</feature>
<evidence type="ECO:0000313" key="3">
    <source>
        <dbReference type="Proteomes" id="UP000295573"/>
    </source>
</evidence>
<feature type="transmembrane region" description="Helical" evidence="1">
    <location>
        <begin position="101"/>
        <end position="117"/>
    </location>
</feature>
<dbReference type="EMBL" id="SLWR01000008">
    <property type="protein sequence ID" value="TCO45465.1"/>
    <property type="molecule type" value="Genomic_DNA"/>
</dbReference>
<evidence type="ECO:0000256" key="1">
    <source>
        <dbReference type="SAM" id="Phobius"/>
    </source>
</evidence>
<keyword evidence="1" id="KW-0472">Membrane</keyword>
<evidence type="ECO:0000313" key="2">
    <source>
        <dbReference type="EMBL" id="TCO45465.1"/>
    </source>
</evidence>
<name>A0A4R2IRM0_9ACTN</name>
<keyword evidence="1" id="KW-0812">Transmembrane</keyword>
<protein>
    <submittedName>
        <fullName evidence="2">Uncharacterized protein</fullName>
    </submittedName>
</protein>
<dbReference type="RefSeq" id="WP_132151760.1">
    <property type="nucleotide sequence ID" value="NZ_SLWR01000008.1"/>
</dbReference>
<dbReference type="OrthoDB" id="3818657at2"/>
<dbReference type="Proteomes" id="UP000295573">
    <property type="component" value="Unassembled WGS sequence"/>
</dbReference>
<keyword evidence="1" id="KW-1133">Transmembrane helix</keyword>
<sequence length="339" mass="37244">MPVELPKELVEDPFWVRLPPPIRSMIVFALLFGFTALLGIAASKGGKESDAFVEGVPWTIWRTIAGAALAVFVVLTVQALRILQRPNEWGIFRAPGRRRRYLLLAAIGAGAVVWFRVRHPVGGLELPVQGLGWRTRTVLIAGMVASVPWLTIVWLAHAECHDLEKEIPRGTNGHLENNYMAAMQDEPGESEHLRSAVERLEQLWQLLLFSVGAFTFGVVAAVASSGALRGAFVAAYPERADEFPPANVLMYGLLFALGLSIIAVPMAVQWRNRAQQLVEHACPLPPDGKPTAEWVESRQRIEQLLHLDISILRNPLTILSVFAPLLISALAAFLPQVAG</sequence>
<accession>A0A4R2IRM0</accession>
<comment type="caution">
    <text evidence="2">The sequence shown here is derived from an EMBL/GenBank/DDBJ whole genome shotgun (WGS) entry which is preliminary data.</text>
</comment>
<gene>
    <name evidence="2" type="ORF">EV646_10887</name>
</gene>
<feature type="transmembrane region" description="Helical" evidence="1">
    <location>
        <begin position="248"/>
        <end position="268"/>
    </location>
</feature>
<feature type="transmembrane region" description="Helical" evidence="1">
    <location>
        <begin position="21"/>
        <end position="40"/>
    </location>
</feature>
<feature type="transmembrane region" description="Helical" evidence="1">
    <location>
        <begin position="316"/>
        <end position="334"/>
    </location>
</feature>
<reference evidence="2 3" key="1">
    <citation type="journal article" date="2015" name="Stand. Genomic Sci.">
        <title>Genomic Encyclopedia of Bacterial and Archaeal Type Strains, Phase III: the genomes of soil and plant-associated and newly described type strains.</title>
        <authorList>
            <person name="Whitman W.B."/>
            <person name="Woyke T."/>
            <person name="Klenk H.P."/>
            <person name="Zhou Y."/>
            <person name="Lilburn T.G."/>
            <person name="Beck B.J."/>
            <person name="De Vos P."/>
            <person name="Vandamme P."/>
            <person name="Eisen J.A."/>
            <person name="Garrity G."/>
            <person name="Hugenholtz P."/>
            <person name="Kyrpides N.C."/>
        </authorList>
    </citation>
    <scope>NUCLEOTIDE SEQUENCE [LARGE SCALE GENOMIC DNA]</scope>
    <source>
        <strain evidence="2 3">VKM Ac-2541</strain>
    </source>
</reference>
<feature type="transmembrane region" description="Helical" evidence="1">
    <location>
        <begin position="137"/>
        <end position="156"/>
    </location>
</feature>
<proteinExistence type="predicted"/>
<organism evidence="2 3">
    <name type="scientific">Kribbella antiqua</name>
    <dbReference type="NCBI Taxonomy" id="2512217"/>
    <lineage>
        <taxon>Bacteria</taxon>
        <taxon>Bacillati</taxon>
        <taxon>Actinomycetota</taxon>
        <taxon>Actinomycetes</taxon>
        <taxon>Propionibacteriales</taxon>
        <taxon>Kribbellaceae</taxon>
        <taxon>Kribbella</taxon>
    </lineage>
</organism>